<dbReference type="InterPro" id="IPR024935">
    <property type="entry name" value="Rubredoxin_dom"/>
</dbReference>
<dbReference type="InterPro" id="IPR050526">
    <property type="entry name" value="Rubredoxin_ET"/>
</dbReference>
<evidence type="ECO:0000313" key="8">
    <source>
        <dbReference type="EMBL" id="PWR75574.1"/>
    </source>
</evidence>
<dbReference type="InterPro" id="IPR024934">
    <property type="entry name" value="Rubredoxin-like_dom"/>
</dbReference>
<evidence type="ECO:0000259" key="7">
    <source>
        <dbReference type="PROSITE" id="PS50903"/>
    </source>
</evidence>
<feature type="domain" description="Rubredoxin-like" evidence="7">
    <location>
        <begin position="1"/>
        <end position="52"/>
    </location>
</feature>
<evidence type="ECO:0000256" key="1">
    <source>
        <dbReference type="ARBA" id="ARBA00002360"/>
    </source>
</evidence>
<evidence type="ECO:0000256" key="4">
    <source>
        <dbReference type="ARBA" id="ARBA00022982"/>
    </source>
</evidence>
<reference evidence="8 9" key="1">
    <citation type="submission" date="2018-05" db="EMBL/GenBank/DDBJ databases">
        <title>Draft genome of Methanospirillum stamsii Pt1.</title>
        <authorList>
            <person name="Dueholm M.S."/>
            <person name="Nielsen P.H."/>
            <person name="Bakmann L.F."/>
            <person name="Otzen D.E."/>
        </authorList>
    </citation>
    <scope>NUCLEOTIDE SEQUENCE [LARGE SCALE GENOMIC DNA]</scope>
    <source>
        <strain evidence="8 9">Pt1</strain>
    </source>
</reference>
<keyword evidence="2" id="KW-0813">Transport</keyword>
<keyword evidence="9" id="KW-1185">Reference proteome</keyword>
<dbReference type="GeneID" id="97610304"/>
<dbReference type="Gene3D" id="2.20.28.10">
    <property type="match status" value="1"/>
</dbReference>
<dbReference type="Proteomes" id="UP000245934">
    <property type="component" value="Unassembled WGS sequence"/>
</dbReference>
<dbReference type="SUPFAM" id="SSF57802">
    <property type="entry name" value="Rubredoxin-like"/>
    <property type="match status" value="1"/>
</dbReference>
<evidence type="ECO:0000256" key="2">
    <source>
        <dbReference type="ARBA" id="ARBA00022448"/>
    </source>
</evidence>
<comment type="caution">
    <text evidence="8">The sequence shown here is derived from an EMBL/GenBank/DDBJ whole genome shotgun (WGS) entry which is preliminary data.</text>
</comment>
<proteinExistence type="inferred from homology"/>
<gene>
    <name evidence="8" type="ORF">DLD82_04180</name>
</gene>
<dbReference type="OrthoDB" id="371635at2157"/>
<comment type="similarity">
    <text evidence="6">Belongs to the rubredoxin family.</text>
</comment>
<protein>
    <recommendedName>
        <fullName evidence="6">Rubredoxin</fullName>
    </recommendedName>
</protein>
<evidence type="ECO:0000256" key="6">
    <source>
        <dbReference type="RuleBase" id="RU003820"/>
    </source>
</evidence>
<dbReference type="Pfam" id="PF00301">
    <property type="entry name" value="Rubredoxin"/>
    <property type="match status" value="1"/>
</dbReference>
<dbReference type="PANTHER" id="PTHR47627">
    <property type="entry name" value="RUBREDOXIN"/>
    <property type="match status" value="1"/>
</dbReference>
<dbReference type="PANTHER" id="PTHR47627:SF1">
    <property type="entry name" value="RUBREDOXIN-1-RELATED"/>
    <property type="match status" value="1"/>
</dbReference>
<comment type="function">
    <text evidence="1">Rubredoxin is a small nonheme, iron protein lacking acid-labile sulfide. Its single Fe, chelated to 4 Cys, functions as an electron acceptor and may also stabilize the conformation of the molecule.</text>
</comment>
<dbReference type="PRINTS" id="PR00163">
    <property type="entry name" value="RUBREDOXIN"/>
</dbReference>
<evidence type="ECO:0000313" key="9">
    <source>
        <dbReference type="Proteomes" id="UP000245934"/>
    </source>
</evidence>
<comment type="cofactor">
    <cofactor evidence="6">
        <name>Fe(3+)</name>
        <dbReference type="ChEBI" id="CHEBI:29034"/>
    </cofactor>
</comment>
<dbReference type="CDD" id="cd00730">
    <property type="entry name" value="rubredoxin"/>
    <property type="match status" value="1"/>
</dbReference>
<dbReference type="GO" id="GO:0043448">
    <property type="term" value="P:alkane catabolic process"/>
    <property type="evidence" value="ECO:0007669"/>
    <property type="project" value="TreeGrafter"/>
</dbReference>
<keyword evidence="5 6" id="KW-0408">Iron</keyword>
<dbReference type="AlphaFoldDB" id="A0A2V2N654"/>
<dbReference type="PROSITE" id="PS50903">
    <property type="entry name" value="RUBREDOXIN_LIKE"/>
    <property type="match status" value="1"/>
</dbReference>
<evidence type="ECO:0000256" key="5">
    <source>
        <dbReference type="ARBA" id="ARBA00023004"/>
    </source>
</evidence>
<keyword evidence="4 6" id="KW-0249">Electron transport</keyword>
<keyword evidence="3 6" id="KW-0479">Metal-binding</keyword>
<dbReference type="GO" id="GO:0009055">
    <property type="term" value="F:electron transfer activity"/>
    <property type="evidence" value="ECO:0007669"/>
    <property type="project" value="TreeGrafter"/>
</dbReference>
<sequence>MSKWYCSRCGFMYNEAVGNEKLGIPPNTPFASFDPSWVCPQCQTPKDKFIEVVG</sequence>
<accession>A0A2V2N654</accession>
<evidence type="ECO:0000256" key="3">
    <source>
        <dbReference type="ARBA" id="ARBA00022723"/>
    </source>
</evidence>
<dbReference type="RefSeq" id="WP_109939860.1">
    <property type="nucleotide sequence ID" value="NZ_CP176366.1"/>
</dbReference>
<dbReference type="EMBL" id="QGMZ01000009">
    <property type="protein sequence ID" value="PWR75574.1"/>
    <property type="molecule type" value="Genomic_DNA"/>
</dbReference>
<name>A0A2V2N654_9EURY</name>
<dbReference type="GO" id="GO:0005506">
    <property type="term" value="F:iron ion binding"/>
    <property type="evidence" value="ECO:0007669"/>
    <property type="project" value="UniProtKB-UniRule"/>
</dbReference>
<organism evidence="8 9">
    <name type="scientific">Methanospirillum stamsii</name>
    <dbReference type="NCBI Taxonomy" id="1277351"/>
    <lineage>
        <taxon>Archaea</taxon>
        <taxon>Methanobacteriati</taxon>
        <taxon>Methanobacteriota</taxon>
        <taxon>Stenosarchaea group</taxon>
        <taxon>Methanomicrobia</taxon>
        <taxon>Methanomicrobiales</taxon>
        <taxon>Methanospirillaceae</taxon>
        <taxon>Methanospirillum</taxon>
    </lineage>
</organism>